<sequence>MAFALFWFFFSNTALMRASCCLSALAASFRYSFTLASRVSCSFRIASFVQAILVVMRSNASGALLPREWPFWCECACWPDPWPEPPPPDNWDPTPPAMRSIESLLCWDTVVMFPMLLPSSSSSSSGLTPDRLP</sequence>
<feature type="chain" id="PRO_5014708005" evidence="1">
    <location>
        <begin position="19"/>
        <end position="133"/>
    </location>
</feature>
<dbReference type="EMBL" id="GGFK01013947">
    <property type="protein sequence ID" value="MBW47268.1"/>
    <property type="molecule type" value="Transcribed_RNA"/>
</dbReference>
<protein>
    <submittedName>
        <fullName evidence="2">Putative secreted protein</fullName>
    </submittedName>
</protein>
<feature type="signal peptide" evidence="1">
    <location>
        <begin position="1"/>
        <end position="18"/>
    </location>
</feature>
<dbReference type="AlphaFoldDB" id="A0A2M4B373"/>
<evidence type="ECO:0000313" key="2">
    <source>
        <dbReference type="EMBL" id="MBW47268.1"/>
    </source>
</evidence>
<name>A0A2M4B373_9DIPT</name>
<proteinExistence type="predicted"/>
<evidence type="ECO:0000256" key="1">
    <source>
        <dbReference type="SAM" id="SignalP"/>
    </source>
</evidence>
<reference evidence="2" key="1">
    <citation type="submission" date="2018-01" db="EMBL/GenBank/DDBJ databases">
        <title>An insight into the sialome of Amazonian anophelines.</title>
        <authorList>
            <person name="Ribeiro J.M."/>
            <person name="Scarpassa V."/>
            <person name="Calvo E."/>
        </authorList>
    </citation>
    <scope>NUCLEOTIDE SEQUENCE</scope>
    <source>
        <tissue evidence="2">Salivary glands</tissue>
    </source>
</reference>
<keyword evidence="1" id="KW-0732">Signal</keyword>
<accession>A0A2M4B373</accession>
<organism evidence="2">
    <name type="scientific">Anopheles triannulatus</name>
    <dbReference type="NCBI Taxonomy" id="58253"/>
    <lineage>
        <taxon>Eukaryota</taxon>
        <taxon>Metazoa</taxon>
        <taxon>Ecdysozoa</taxon>
        <taxon>Arthropoda</taxon>
        <taxon>Hexapoda</taxon>
        <taxon>Insecta</taxon>
        <taxon>Pterygota</taxon>
        <taxon>Neoptera</taxon>
        <taxon>Endopterygota</taxon>
        <taxon>Diptera</taxon>
        <taxon>Nematocera</taxon>
        <taxon>Culicoidea</taxon>
        <taxon>Culicidae</taxon>
        <taxon>Anophelinae</taxon>
        <taxon>Anopheles</taxon>
    </lineage>
</organism>